<dbReference type="Proteomes" id="UP001058167">
    <property type="component" value="Unassembled WGS sequence"/>
</dbReference>
<organism evidence="2 4">
    <name type="scientific">Pectobacterium carotovorum subsp. carotovorum</name>
    <name type="common">Erwinia carotovora subsp. carotovora</name>
    <dbReference type="NCBI Taxonomy" id="555"/>
    <lineage>
        <taxon>Bacteria</taxon>
        <taxon>Pseudomonadati</taxon>
        <taxon>Pseudomonadota</taxon>
        <taxon>Gammaproteobacteria</taxon>
        <taxon>Enterobacterales</taxon>
        <taxon>Pectobacteriaceae</taxon>
        <taxon>Pectobacterium</taxon>
    </lineage>
</organism>
<dbReference type="EMBL" id="BSRL01000006">
    <property type="protein sequence ID" value="GLV70460.1"/>
    <property type="molecule type" value="Genomic_DNA"/>
</dbReference>
<proteinExistence type="predicted"/>
<dbReference type="AlphaFoldDB" id="A0AAI9PFH3"/>
<dbReference type="EMBL" id="BRLF01000006">
    <property type="protein sequence ID" value="GKX48016.1"/>
    <property type="molecule type" value="Genomic_DNA"/>
</dbReference>
<evidence type="ECO:0000313" key="1">
    <source>
        <dbReference type="EMBL" id="GKX48016.1"/>
    </source>
</evidence>
<gene>
    <name evidence="2" type="ORF">Pcaca03_29040</name>
    <name evidence="1" type="ORF">SOASR016_27680</name>
</gene>
<sequence length="69" mass="8004">MQKIWQPGKCLLSEFDIKIGRLSASVRKTNLTQQDIDQSCAAADAIIEKLRQDHDRPINRRRANRTDRL</sequence>
<evidence type="ECO:0000313" key="2">
    <source>
        <dbReference type="EMBL" id="GLV70460.1"/>
    </source>
</evidence>
<evidence type="ECO:0000313" key="3">
    <source>
        <dbReference type="Proteomes" id="UP001058167"/>
    </source>
</evidence>
<comment type="caution">
    <text evidence="2">The sequence shown here is derived from an EMBL/GenBank/DDBJ whole genome shotgun (WGS) entry which is preliminary data.</text>
</comment>
<protein>
    <submittedName>
        <fullName evidence="2">Uncharacterized protein</fullName>
    </submittedName>
</protein>
<name>A0AAI9PFH3_PECCC</name>
<reference evidence="1" key="1">
    <citation type="submission" date="2022-06" db="EMBL/GenBank/DDBJ databases">
        <title>Draft genome sequences of Pectobacterium carotovorum subsp. carotovorum str. NBRC12380.</title>
        <authorList>
            <person name="Wakabayashi Y."/>
            <person name="Kojima K."/>
        </authorList>
    </citation>
    <scope>NUCLEOTIDE SEQUENCE</scope>
    <source>
        <strain evidence="1">NBRC 12380</strain>
    </source>
</reference>
<evidence type="ECO:0000313" key="4">
    <source>
        <dbReference type="Proteomes" id="UP001165145"/>
    </source>
</evidence>
<reference evidence="2" key="2">
    <citation type="submission" date="2023-02" db="EMBL/GenBank/DDBJ databases">
        <title>Pectobacterium carotovorum subsp. carotovorum NBRC 12380.</title>
        <authorList>
            <person name="Ichikawa N."/>
            <person name="Sato H."/>
            <person name="Tonouchi N."/>
        </authorList>
    </citation>
    <scope>NUCLEOTIDE SEQUENCE</scope>
    <source>
        <strain evidence="2">NBRC 12380</strain>
    </source>
</reference>
<keyword evidence="3" id="KW-1185">Reference proteome</keyword>
<accession>A0AAI9PFH3</accession>
<dbReference type="Proteomes" id="UP001165145">
    <property type="component" value="Unassembled WGS sequence"/>
</dbReference>